<dbReference type="MGI" id="MGI:3051532">
    <property type="gene designation" value="Unc13a"/>
</dbReference>
<reference evidence="2" key="4">
    <citation type="journal article" date="2001" name="Nature">
        <title>Functional annotation of a full-length mouse cDNA collection.</title>
        <authorList>
            <consortium name="The RIKEN Genome Exploration Research Group Phase II Team and the FANTOM Consortium"/>
        </authorList>
    </citation>
    <scope>NUCLEOTIDE SEQUENCE</scope>
    <source>
        <strain evidence="2">C57BL/6J</strain>
        <tissue evidence="2">Cerebellum</tissue>
    </source>
</reference>
<name>Q6PE14_MOUSE</name>
<evidence type="ECO:0000313" key="2">
    <source>
        <dbReference type="EMBL" id="BAE24576.1"/>
    </source>
</evidence>
<gene>
    <name evidence="1 3" type="primary">Unc13a</name>
</gene>
<reference evidence="2" key="1">
    <citation type="journal article" date="1999" name="Methods Enzymol.">
        <title>High-efficiency full-length cDNA cloning.</title>
        <authorList>
            <person name="Carninci P."/>
            <person name="Hayashizaki Y."/>
        </authorList>
    </citation>
    <scope>NUCLEOTIDE SEQUENCE</scope>
    <source>
        <strain evidence="2">C57BL/6J</strain>
        <tissue evidence="2">Cerebellum</tissue>
    </source>
</reference>
<reference evidence="2" key="2">
    <citation type="journal article" date="2000" name="Genome Res.">
        <title>Normalization and subtraction of cap-trapper-selected cDNAs to prepare full-length cDNA libraries for rapid discovery of new genes.</title>
        <authorList>
            <person name="Carninci P."/>
            <person name="Shibata Y."/>
            <person name="Hayatsu N."/>
            <person name="Sugahara Y."/>
            <person name="Shibata K."/>
            <person name="Itoh M."/>
            <person name="Konno H."/>
            <person name="Okazaki Y."/>
            <person name="Muramatsu M."/>
            <person name="Hayashizaki Y."/>
        </authorList>
    </citation>
    <scope>NUCLEOTIDE SEQUENCE</scope>
    <source>
        <strain evidence="2">C57BL/6J</strain>
        <tissue evidence="2">Cerebellum</tissue>
    </source>
</reference>
<reference evidence="1" key="6">
    <citation type="journal article" date="2004" name="Genome Res.">
        <title>The status, quality, and expansion of the NIH full-length cDNA project: the Mammalian Gene Collection (MGC).</title>
        <authorList>
            <consortium name="The MGC Project Team"/>
            <person name="Gerhard D.S."/>
            <person name="Wagner L."/>
            <person name="Feingold E.A."/>
            <person name="Shenmen C.M."/>
            <person name="Grouse L.H."/>
            <person name="Schuler G."/>
            <person name="Klein S.L."/>
            <person name="Old S."/>
            <person name="Rasooly R."/>
            <person name="Good P."/>
            <person name="Guyer M."/>
            <person name="Peck A.M."/>
            <person name="Derge J.G."/>
            <person name="Lipman D."/>
            <person name="Collins F.S."/>
            <person name="Jang W."/>
            <person name="Sherry S."/>
            <person name="Feolo M."/>
            <person name="Misquitta L."/>
            <person name="Lee E."/>
            <person name="Rotmistrovsky K."/>
            <person name="Greenhut S.F."/>
            <person name="Schaefer C.F."/>
            <person name="Buetow K."/>
            <person name="Bonner T.I."/>
            <person name="Haussler D."/>
            <person name="Kent J."/>
            <person name="Kiekhaus M."/>
            <person name="Furey T."/>
            <person name="Brent M."/>
            <person name="Prange C."/>
            <person name="Schreiber K."/>
            <person name="Shapiro N."/>
            <person name="Bhat N.K."/>
            <person name="Hopkins R.F."/>
            <person name="Hsie F."/>
            <person name="Driscoll T."/>
            <person name="Soares M.B."/>
            <person name="Casavant T.L."/>
            <person name="Scheetz T.E."/>
            <person name="Brown-stein M.J."/>
            <person name="Usdin T.B."/>
            <person name="Toshiyuki S."/>
            <person name="Carninci P."/>
            <person name="Piao Y."/>
            <person name="Dudekula D.B."/>
            <person name="Ko M.S."/>
            <person name="Kawakami K."/>
            <person name="Suzuki Y."/>
            <person name="Sugano S."/>
            <person name="Gruber C.E."/>
            <person name="Smith M.R."/>
            <person name="Simmons B."/>
            <person name="Moore T."/>
            <person name="Waterman R."/>
            <person name="Johnson S.L."/>
            <person name="Ruan Y."/>
            <person name="Wei C.L."/>
            <person name="Mathavan S."/>
            <person name="Gunaratne P.H."/>
            <person name="Wu J."/>
            <person name="Garcia A.M."/>
            <person name="Hulyk S.W."/>
            <person name="Fuh E."/>
            <person name="Yuan Y."/>
            <person name="Sneed A."/>
            <person name="Kowis C."/>
            <person name="Hodgson A."/>
            <person name="Muzny D.M."/>
            <person name="McPherson J."/>
            <person name="Gibbs R.A."/>
            <person name="Fahey J."/>
            <person name="Helton E."/>
            <person name="Ketteman M."/>
            <person name="Madan A."/>
            <person name="Rodrigues S."/>
            <person name="Sanchez A."/>
            <person name="Whiting M."/>
            <person name="Madari A."/>
            <person name="Young A.C."/>
            <person name="Wetherby K.D."/>
            <person name="Granite S.J."/>
            <person name="Kwong P.N."/>
            <person name="Brinkley C.P."/>
            <person name="Pearson R.L."/>
            <person name="Bouffard G.G."/>
            <person name="Blakesly R.W."/>
            <person name="Green E.D."/>
            <person name="Dickson M.C."/>
            <person name="Rodriguez A.C."/>
            <person name="Grimwood J."/>
            <person name="Schmutz J."/>
            <person name="Myers R.M."/>
            <person name="Butterfield Y.S."/>
            <person name="Griffith M."/>
            <person name="Griffith O.L."/>
            <person name="Krzywinski M.I."/>
            <person name="Liao N."/>
            <person name="Morin R."/>
            <person name="Morrin R."/>
            <person name="Palmquist D."/>
            <person name="Petrescu A.S."/>
            <person name="Skalska U."/>
            <person name="Smailus D.E."/>
            <person name="Stott J.M."/>
            <person name="Schnerch A."/>
            <person name="Schein J.E."/>
            <person name="Jones S.J."/>
            <person name="Holt R.A."/>
            <person name="Baross A."/>
            <person name="Marra M.A."/>
            <person name="Clifton S."/>
            <person name="Makowski K.A."/>
            <person name="Bosak S."/>
            <person name="Malek J."/>
        </authorList>
    </citation>
    <scope>NUCLEOTIDE SEQUENCE [LARGE SCALE MRNA]</scope>
    <source>
        <strain evidence="1">C57BL/6</strain>
        <tissue evidence="1">Brain</tissue>
    </source>
</reference>
<reference evidence="2" key="7">
    <citation type="submission" date="2004-03" db="EMBL/GenBank/DDBJ databases">
        <authorList>
            <person name="Arakawa T."/>
            <person name="Carninci P."/>
            <person name="Fukuda S."/>
            <person name="Hashizume W."/>
            <person name="Hayashida K."/>
            <person name="Hori F."/>
            <person name="Iida J."/>
            <person name="Imamura K."/>
            <person name="Imotani K."/>
            <person name="Itoh M."/>
            <person name="Kanagawa S."/>
            <person name="Kawai J."/>
            <person name="Kojima M."/>
            <person name="Konno H."/>
            <person name="Murata M."/>
            <person name="Nakamura M."/>
            <person name="Ninomiya N."/>
            <person name="Nishiyori H."/>
            <person name="Nomura K."/>
            <person name="Ohno M."/>
            <person name="Sakazume N."/>
            <person name="Sano H."/>
            <person name="Sasaki D."/>
            <person name="Shibata K."/>
            <person name="Shiraki T."/>
            <person name="Tagami M."/>
            <person name="Tagami Y."/>
            <person name="Waki K."/>
            <person name="Watahiki A."/>
            <person name="Muramatsu M."/>
            <person name="Hayashizaki Y."/>
        </authorList>
    </citation>
    <scope>NUCLEOTIDE SEQUENCE</scope>
    <source>
        <strain evidence="2">C57BL/6J</strain>
        <tissue evidence="2">Cerebellum</tissue>
    </source>
</reference>
<reference evidence="2" key="3">
    <citation type="journal article" date="2000" name="Genome Res.">
        <title>RIKEN integrated sequence analysis (RISA) system--384-format sequencing pipeline with 384 multicapillary sequencer.</title>
        <authorList>
            <person name="Shibata K."/>
            <person name="Itoh M."/>
            <person name="Aizawa K."/>
            <person name="Nagaoka S."/>
            <person name="Sasaki N."/>
            <person name="Carninci P."/>
            <person name="Konno H."/>
            <person name="Akiyama J."/>
            <person name="Nishi K."/>
            <person name="Kitsunai T."/>
            <person name="Tashiro H."/>
            <person name="Itoh M."/>
            <person name="Sumi N."/>
            <person name="Ishii Y."/>
            <person name="Nakamura S."/>
            <person name="Hazama M."/>
            <person name="Nishine T."/>
            <person name="Harada A."/>
            <person name="Yamamoto R."/>
            <person name="Matsumoto H."/>
            <person name="Sakaguchi S."/>
            <person name="Ikegami T."/>
            <person name="Kashiwagi K."/>
            <person name="Fujiwake S."/>
            <person name="Inoue K."/>
            <person name="Togawa Y."/>
            <person name="Izawa M."/>
            <person name="Ohara E."/>
            <person name="Watahiki M."/>
            <person name="Yoneda Y."/>
            <person name="Ishikawa T."/>
            <person name="Ozawa K."/>
            <person name="Tanaka T."/>
            <person name="Matsuura S."/>
            <person name="Kawai J."/>
            <person name="Okazaki Y."/>
            <person name="Muramatsu M."/>
            <person name="Inoue Y."/>
            <person name="Kira A."/>
            <person name="Hayashizaki Y."/>
        </authorList>
    </citation>
    <scope>NUCLEOTIDE SEQUENCE</scope>
    <source>
        <strain evidence="2">C57BL/6J</strain>
        <tissue evidence="2">Cerebellum</tissue>
    </source>
</reference>
<evidence type="ECO:0000313" key="3">
    <source>
        <dbReference type="MGI" id="MGI:3051532"/>
    </source>
</evidence>
<reference evidence="2" key="8">
    <citation type="journal article" date="2005" name="Science">
        <title>The Transcriptional Landscape of the Mammalian Genome.</title>
        <authorList>
            <consortium name="The FANTOM Consortium"/>
            <consortium name="Riken Genome Exploration Research Group and Genome Science Group (Genome Network Project Core Group)"/>
        </authorList>
    </citation>
    <scope>NUCLEOTIDE SEQUENCE</scope>
    <source>
        <strain evidence="2">C57BL/6J</strain>
        <tissue evidence="2">Cerebellum</tissue>
    </source>
</reference>
<organism evidence="1">
    <name type="scientific">Mus musculus</name>
    <name type="common">Mouse</name>
    <dbReference type="NCBI Taxonomy" id="10090"/>
    <lineage>
        <taxon>Eukaryota</taxon>
        <taxon>Metazoa</taxon>
        <taxon>Chordata</taxon>
        <taxon>Craniata</taxon>
        <taxon>Vertebrata</taxon>
        <taxon>Euteleostomi</taxon>
        <taxon>Mammalia</taxon>
        <taxon>Eutheria</taxon>
        <taxon>Euarchontoglires</taxon>
        <taxon>Glires</taxon>
        <taxon>Rodentia</taxon>
        <taxon>Myomorpha</taxon>
        <taxon>Muroidea</taxon>
        <taxon>Muridae</taxon>
        <taxon>Murinae</taxon>
        <taxon>Mus</taxon>
        <taxon>Mus</taxon>
    </lineage>
</organism>
<reference evidence="2" key="9">
    <citation type="journal article" date="2005" name="Science">
        <title>Antisense Transcription in the Mammalian Transcriptome.</title>
        <authorList>
            <consortium name="RIKEN Genome Exploration Research Group and Genome Science Group (Genome Network Project Core Group) and the FANTOM Consortium"/>
        </authorList>
    </citation>
    <scope>NUCLEOTIDE SEQUENCE</scope>
    <source>
        <strain evidence="2">C57BL/6J</strain>
        <tissue evidence="2">Cerebellum</tissue>
    </source>
</reference>
<proteinExistence type="evidence at transcript level"/>
<protein>
    <submittedName>
        <fullName evidence="1">Unc13a protein</fullName>
    </submittedName>
</protein>
<sequence>MLKILKGPAVSSPCLGKSALQSVSGPRACPLTCPIRHAKNQVHPELLGTSLSLDRRPLRSQGQPCWGWGKGQGRLDSAHSTHLPQHLSGPKLALRTHLPLLFTSYCFKNQIRLSCWIRVTQVTSKSPLHPRRFLTPAPAMQPREPL</sequence>
<reference evidence="2" key="5">
    <citation type="journal article" date="2002" name="Nature">
        <title>Analysis of the mouse transcriptome based on functional annotation of 60,770 full-length cDNAs.</title>
        <authorList>
            <consortium name="The FANTOM Consortium and the RIKEN Genome Exploration Research Group Phase I and II Team"/>
        </authorList>
    </citation>
    <scope>NUCLEOTIDE SEQUENCE</scope>
    <source>
        <strain evidence="2">C57BL/6J</strain>
        <tissue evidence="2">Cerebellum</tissue>
    </source>
</reference>
<accession>Q6PE14</accession>
<dbReference type="AGR" id="MGI:3051532"/>
<dbReference type="EMBL" id="BC058348">
    <property type="protein sequence ID" value="AAH58348.1"/>
    <property type="molecule type" value="mRNA"/>
</dbReference>
<evidence type="ECO:0000313" key="1">
    <source>
        <dbReference type="EMBL" id="AAH58348.1"/>
    </source>
</evidence>
<dbReference type="EMBL" id="AK141188">
    <property type="protein sequence ID" value="BAE24576.1"/>
    <property type="molecule type" value="mRNA"/>
</dbReference>
<dbReference type="AlphaFoldDB" id="Q6PE14"/>